<dbReference type="STRING" id="75985.WC39_08950"/>
<dbReference type="EMBL" id="UGPN01000002">
    <property type="protein sequence ID" value="STY61080.1"/>
    <property type="molecule type" value="Genomic_DNA"/>
</dbReference>
<sequence length="174" mass="19723">MVKTAANKAYRGLVQDSEEQKAFQQISWLSFEKGKVSSVDWFGYVFSDKRMKSPPAFDALNGSSGENNLFGTDTENNRHFTLYSAERSANKDLNLADPQIVKRMNPMHYLDNPNAAEHWRIRVGTADRDTSLAISAILAIKLQMAGKNVNYETPWNVPHSGDYDVNELFLWLMS</sequence>
<evidence type="ECO:0000313" key="1">
    <source>
        <dbReference type="EMBL" id="STY61080.1"/>
    </source>
</evidence>
<proteinExistence type="predicted"/>
<organism evidence="1 2">
    <name type="scientific">Mannheimia haemolytica</name>
    <name type="common">Pasteurella haemolytica</name>
    <dbReference type="NCBI Taxonomy" id="75985"/>
    <lineage>
        <taxon>Bacteria</taxon>
        <taxon>Pseudomonadati</taxon>
        <taxon>Pseudomonadota</taxon>
        <taxon>Gammaproteobacteria</taxon>
        <taxon>Pasteurellales</taxon>
        <taxon>Pasteurellaceae</taxon>
        <taxon>Mannheimia</taxon>
    </lineage>
</organism>
<protein>
    <submittedName>
        <fullName evidence="1">Uncharacterized protein</fullName>
    </submittedName>
</protein>
<dbReference type="InterPro" id="IPR029058">
    <property type="entry name" value="AB_hydrolase_fold"/>
</dbReference>
<dbReference type="Proteomes" id="UP000254802">
    <property type="component" value="Unassembled WGS sequence"/>
</dbReference>
<evidence type="ECO:0000313" key="2">
    <source>
        <dbReference type="Proteomes" id="UP000254802"/>
    </source>
</evidence>
<dbReference type="AlphaFoldDB" id="A0A378MXY3"/>
<reference evidence="1 2" key="1">
    <citation type="submission" date="2018-06" db="EMBL/GenBank/DDBJ databases">
        <authorList>
            <consortium name="Pathogen Informatics"/>
            <person name="Doyle S."/>
        </authorList>
    </citation>
    <scope>NUCLEOTIDE SEQUENCE [LARGE SCALE GENOMIC DNA]</scope>
    <source>
        <strain evidence="1 2">NCTC10638</strain>
    </source>
</reference>
<accession>A0A378MXY3</accession>
<dbReference type="Gene3D" id="3.40.50.1820">
    <property type="entry name" value="alpha/beta hydrolase"/>
    <property type="match status" value="1"/>
</dbReference>
<name>A0A378MXY3_MANHA</name>
<gene>
    <name evidence="1" type="ORF">NCTC10638_02287</name>
</gene>